<feature type="domain" description="PAS" evidence="8">
    <location>
        <begin position="177"/>
        <end position="232"/>
    </location>
</feature>
<keyword evidence="6" id="KW-0175">Coiled coil</keyword>
<dbReference type="Proteomes" id="UP001576780">
    <property type="component" value="Unassembled WGS sequence"/>
</dbReference>
<dbReference type="EMBL" id="JBHFNT010000194">
    <property type="protein sequence ID" value="MFB2837040.1"/>
    <property type="molecule type" value="Genomic_DNA"/>
</dbReference>
<keyword evidence="7" id="KW-0472">Membrane</keyword>
<feature type="domain" description="PAS" evidence="8">
    <location>
        <begin position="418"/>
        <end position="459"/>
    </location>
</feature>
<name>A0ABV4WPM1_9CYAN</name>
<dbReference type="InterPro" id="IPR000700">
    <property type="entry name" value="PAS-assoc_C"/>
</dbReference>
<sequence>MKSKKIVNKLLLWFLFIALVPLTSVTAITYFTTRNSQTKEHKNNLVYIAQSKVFDSKTIDADWRYLPVLNGSILVKINTSEALSNLTALKKIVIVFGVVTLLVVILAAFVVAKSISKPVVKLTQLVQEMARGNLNQQAPVLTREEIDRLAQSFNFMGKQLQESFQTIQAREQELASAKEQLKAVLDAVPGSISWIDSEGTYMGVNRHLAEKFNLSPEAFVGKKLGFIQENDKLASFLREFINSPENSASSIIDFEVNQKKRYYLIAAQKYQQGSATVSVGIDITDRKQAEEALKQSEATTRALIEAIPDLLLRVRGDGVYLDDAVGAGRVKRFSGDNIALNTTTVYDSLPPAQAQQRMDAIKRALETKTLQMYEHQLLIDGQLIDEEVRVIVTGENEVLVMVRDISDRKRAEEALRIAEENYRSIFENALEGIFQSSPEGHYININSAMARIYGYDSPQEMIETIKDIGMQIYVDRLDQAEFKRQLEEHDQVKDFEYRVYQKDGNIIWIQEDTRAVRDHTGQLLYYEGMIQDITDRKRREDELKRQLEELKIEIDHKKRQKEVAMLTGSSYFQEVQQEIAEVNLDEFWS</sequence>
<evidence type="ECO:0000259" key="8">
    <source>
        <dbReference type="PROSITE" id="PS50112"/>
    </source>
</evidence>
<keyword evidence="12" id="KW-1185">Reference proteome</keyword>
<comment type="catalytic activity">
    <reaction evidence="1">
        <text>ATP + protein L-histidine = ADP + protein N-phospho-L-histidine.</text>
        <dbReference type="EC" id="2.7.13.3"/>
    </reaction>
</comment>
<dbReference type="InterPro" id="IPR035965">
    <property type="entry name" value="PAS-like_dom_sf"/>
</dbReference>
<proteinExistence type="predicted"/>
<dbReference type="SMART" id="SM00091">
    <property type="entry name" value="PAS"/>
    <property type="match status" value="2"/>
</dbReference>
<evidence type="ECO:0000256" key="3">
    <source>
        <dbReference type="ARBA" id="ARBA00022553"/>
    </source>
</evidence>
<keyword evidence="7" id="KW-0812">Transmembrane</keyword>
<dbReference type="CDD" id="cd06225">
    <property type="entry name" value="HAMP"/>
    <property type="match status" value="1"/>
</dbReference>
<evidence type="ECO:0000313" key="11">
    <source>
        <dbReference type="EMBL" id="MFB2837040.1"/>
    </source>
</evidence>
<dbReference type="EC" id="2.7.13.3" evidence="2"/>
<protein>
    <recommendedName>
        <fullName evidence="2">histidine kinase</fullName>
        <ecNumber evidence="2">2.7.13.3</ecNumber>
    </recommendedName>
</protein>
<dbReference type="NCBIfam" id="TIGR00229">
    <property type="entry name" value="sensory_box"/>
    <property type="match status" value="2"/>
</dbReference>
<dbReference type="Pfam" id="PF13426">
    <property type="entry name" value="PAS_9"/>
    <property type="match status" value="1"/>
</dbReference>
<dbReference type="Pfam" id="PF00672">
    <property type="entry name" value="HAMP"/>
    <property type="match status" value="1"/>
</dbReference>
<feature type="coiled-coil region" evidence="6">
    <location>
        <begin position="160"/>
        <end position="187"/>
    </location>
</feature>
<dbReference type="RefSeq" id="WP_413279400.1">
    <property type="nucleotide sequence ID" value="NZ_JBHFNT010000194.1"/>
</dbReference>
<evidence type="ECO:0000259" key="10">
    <source>
        <dbReference type="PROSITE" id="PS50885"/>
    </source>
</evidence>
<feature type="transmembrane region" description="Helical" evidence="7">
    <location>
        <begin position="92"/>
        <end position="112"/>
    </location>
</feature>
<evidence type="ECO:0000256" key="2">
    <source>
        <dbReference type="ARBA" id="ARBA00012438"/>
    </source>
</evidence>
<evidence type="ECO:0000256" key="4">
    <source>
        <dbReference type="ARBA" id="ARBA00022679"/>
    </source>
</evidence>
<dbReference type="InterPro" id="IPR001610">
    <property type="entry name" value="PAC"/>
</dbReference>
<organism evidence="11 12">
    <name type="scientific">Floridaenema evergladense BLCC-F167</name>
    <dbReference type="NCBI Taxonomy" id="3153639"/>
    <lineage>
        <taxon>Bacteria</taxon>
        <taxon>Bacillati</taxon>
        <taxon>Cyanobacteriota</taxon>
        <taxon>Cyanophyceae</taxon>
        <taxon>Oscillatoriophycideae</taxon>
        <taxon>Aerosakkonematales</taxon>
        <taxon>Aerosakkonemataceae</taxon>
        <taxon>Floridanema</taxon>
        <taxon>Floridanema evergladense</taxon>
    </lineage>
</organism>
<evidence type="ECO:0000256" key="5">
    <source>
        <dbReference type="ARBA" id="ARBA00022777"/>
    </source>
</evidence>
<dbReference type="SUPFAM" id="SSF158472">
    <property type="entry name" value="HAMP domain-like"/>
    <property type="match status" value="1"/>
</dbReference>
<dbReference type="PANTHER" id="PTHR43304:SF1">
    <property type="entry name" value="PAC DOMAIN-CONTAINING PROTEIN"/>
    <property type="match status" value="1"/>
</dbReference>
<dbReference type="InterPro" id="IPR000014">
    <property type="entry name" value="PAS"/>
</dbReference>
<keyword evidence="5" id="KW-0418">Kinase</keyword>
<dbReference type="InterPro" id="IPR013655">
    <property type="entry name" value="PAS_fold_3"/>
</dbReference>
<comment type="caution">
    <text evidence="11">The sequence shown here is derived from an EMBL/GenBank/DDBJ whole genome shotgun (WGS) entry which is preliminary data.</text>
</comment>
<dbReference type="SMART" id="SM00086">
    <property type="entry name" value="PAC"/>
    <property type="match status" value="1"/>
</dbReference>
<gene>
    <name evidence="11" type="ORF">ACE1CA_21150</name>
</gene>
<dbReference type="Gene3D" id="3.30.450.20">
    <property type="entry name" value="PAS domain"/>
    <property type="match status" value="3"/>
</dbReference>
<dbReference type="Gene3D" id="6.10.340.10">
    <property type="match status" value="1"/>
</dbReference>
<feature type="domain" description="PAC" evidence="9">
    <location>
        <begin position="493"/>
        <end position="545"/>
    </location>
</feature>
<feature type="coiled-coil region" evidence="6">
    <location>
        <begin position="530"/>
        <end position="567"/>
    </location>
</feature>
<evidence type="ECO:0000256" key="7">
    <source>
        <dbReference type="SAM" id="Phobius"/>
    </source>
</evidence>
<evidence type="ECO:0000259" key="9">
    <source>
        <dbReference type="PROSITE" id="PS50113"/>
    </source>
</evidence>
<dbReference type="PROSITE" id="PS50113">
    <property type="entry name" value="PAC"/>
    <property type="match status" value="1"/>
</dbReference>
<keyword evidence="4" id="KW-0808">Transferase</keyword>
<dbReference type="SMART" id="SM00304">
    <property type="entry name" value="HAMP"/>
    <property type="match status" value="1"/>
</dbReference>
<dbReference type="InterPro" id="IPR003660">
    <property type="entry name" value="HAMP_dom"/>
</dbReference>
<reference evidence="11 12" key="1">
    <citation type="submission" date="2024-09" db="EMBL/GenBank/DDBJ databases">
        <title>Floridaenema gen nov. (Aerosakkonemataceae, Aerosakkonematales ord. nov., Cyanobacteria) from benthic tropical and subtropical fresh waters, with the description of four new species.</title>
        <authorList>
            <person name="Moretto J.A."/>
            <person name="Berthold D.E."/>
            <person name="Lefler F.W."/>
            <person name="Huang I.-S."/>
            <person name="Laughinghouse H. IV."/>
        </authorList>
    </citation>
    <scope>NUCLEOTIDE SEQUENCE [LARGE SCALE GENOMIC DNA]</scope>
    <source>
        <strain evidence="11 12">BLCC-F167</strain>
    </source>
</reference>
<dbReference type="SUPFAM" id="SSF55785">
    <property type="entry name" value="PYP-like sensor domain (PAS domain)"/>
    <property type="match status" value="3"/>
</dbReference>
<dbReference type="CDD" id="cd00130">
    <property type="entry name" value="PAS"/>
    <property type="match status" value="1"/>
</dbReference>
<keyword evidence="7" id="KW-1133">Transmembrane helix</keyword>
<dbReference type="Pfam" id="PF08447">
    <property type="entry name" value="PAS_3"/>
    <property type="match status" value="1"/>
</dbReference>
<evidence type="ECO:0000256" key="1">
    <source>
        <dbReference type="ARBA" id="ARBA00000085"/>
    </source>
</evidence>
<dbReference type="PANTHER" id="PTHR43304">
    <property type="entry name" value="PHYTOCHROME-LIKE PROTEIN CPH1"/>
    <property type="match status" value="1"/>
</dbReference>
<feature type="domain" description="HAMP" evidence="10">
    <location>
        <begin position="113"/>
        <end position="165"/>
    </location>
</feature>
<accession>A0ABV4WPM1</accession>
<dbReference type="PROSITE" id="PS50112">
    <property type="entry name" value="PAS"/>
    <property type="match status" value="2"/>
</dbReference>
<dbReference type="InterPro" id="IPR052162">
    <property type="entry name" value="Sensor_kinase/Photoreceptor"/>
</dbReference>
<evidence type="ECO:0000256" key="6">
    <source>
        <dbReference type="SAM" id="Coils"/>
    </source>
</evidence>
<evidence type="ECO:0000313" key="12">
    <source>
        <dbReference type="Proteomes" id="UP001576780"/>
    </source>
</evidence>
<keyword evidence="3" id="KW-0597">Phosphoprotein</keyword>
<dbReference type="PROSITE" id="PS50885">
    <property type="entry name" value="HAMP"/>
    <property type="match status" value="1"/>
</dbReference>